<dbReference type="AlphaFoldDB" id="A0AAJ7WCN1"/>
<protein>
    <submittedName>
        <fullName evidence="2">DPY30 domain-containing protein 2-like</fullName>
    </submittedName>
</protein>
<dbReference type="GeneID" id="108627594"/>
<dbReference type="Gene3D" id="1.20.890.10">
    <property type="entry name" value="cAMP-dependent protein kinase regulatory subunit, dimerization-anchoring domain"/>
    <property type="match status" value="1"/>
</dbReference>
<proteinExistence type="predicted"/>
<dbReference type="InterPro" id="IPR049630">
    <property type="entry name" value="DYDC-like_DD"/>
</dbReference>
<evidence type="ECO:0000313" key="1">
    <source>
        <dbReference type="Proteomes" id="UP000694925"/>
    </source>
</evidence>
<dbReference type="Pfam" id="PF05186">
    <property type="entry name" value="Dpy-30"/>
    <property type="match status" value="1"/>
</dbReference>
<keyword evidence="1" id="KW-1185">Reference proteome</keyword>
<dbReference type="CDD" id="cd22966">
    <property type="entry name" value="DD_DYDC-like"/>
    <property type="match status" value="1"/>
</dbReference>
<name>A0AAJ7WCN1_9HYME</name>
<accession>A0AAJ7WCN1</accession>
<reference evidence="2" key="1">
    <citation type="submission" date="2025-08" db="UniProtKB">
        <authorList>
            <consortium name="RefSeq"/>
        </authorList>
    </citation>
    <scope>IDENTIFICATION</scope>
    <source>
        <tissue evidence="2">Whole body</tissue>
    </source>
</reference>
<dbReference type="Proteomes" id="UP000694925">
    <property type="component" value="Unplaced"/>
</dbReference>
<gene>
    <name evidence="2" type="primary">LOC108627594</name>
</gene>
<dbReference type="InterPro" id="IPR007858">
    <property type="entry name" value="Dpy-30_motif"/>
</dbReference>
<dbReference type="KEGG" id="ccal:108627594"/>
<evidence type="ECO:0000313" key="2">
    <source>
        <dbReference type="RefSeq" id="XP_026671511.1"/>
    </source>
</evidence>
<dbReference type="RefSeq" id="XP_026671511.1">
    <property type="nucleotide sequence ID" value="XM_026815710.1"/>
</dbReference>
<sequence length="115" mass="13769">MGFTIEETEELRRLWNLELEDRFEIDSFASLPSSSNEYLSSDGLFLKNLISKPLTQALREIVAKKPFDPIEYLGHWLLNYKICEEREQRRKEFELELMLEREKLPLWVSAMLIFL</sequence>
<organism evidence="1 2">
    <name type="scientific">Ceratina calcarata</name>
    <dbReference type="NCBI Taxonomy" id="156304"/>
    <lineage>
        <taxon>Eukaryota</taxon>
        <taxon>Metazoa</taxon>
        <taxon>Ecdysozoa</taxon>
        <taxon>Arthropoda</taxon>
        <taxon>Hexapoda</taxon>
        <taxon>Insecta</taxon>
        <taxon>Pterygota</taxon>
        <taxon>Neoptera</taxon>
        <taxon>Endopterygota</taxon>
        <taxon>Hymenoptera</taxon>
        <taxon>Apocrita</taxon>
        <taxon>Aculeata</taxon>
        <taxon>Apoidea</taxon>
        <taxon>Anthophila</taxon>
        <taxon>Apidae</taxon>
        <taxon>Ceratina</taxon>
        <taxon>Zadontomerus</taxon>
    </lineage>
</organism>